<evidence type="ECO:0000313" key="3">
    <source>
        <dbReference type="Proteomes" id="UP001218218"/>
    </source>
</evidence>
<protein>
    <submittedName>
        <fullName evidence="2">Uncharacterized protein</fullName>
    </submittedName>
</protein>
<feature type="transmembrane region" description="Helical" evidence="1">
    <location>
        <begin position="94"/>
        <end position="114"/>
    </location>
</feature>
<proteinExistence type="predicted"/>
<dbReference type="Proteomes" id="UP001218218">
    <property type="component" value="Unassembled WGS sequence"/>
</dbReference>
<feature type="transmembrane region" description="Helical" evidence="1">
    <location>
        <begin position="389"/>
        <end position="414"/>
    </location>
</feature>
<sequence>MSSTNFGQCLDTIQSNSTLWHTGGTDFNGHTVTNVSQLLGMTYRMCLAQCGSAPEAFKFSSFSTQFSSFMLPFLALTAQLPFGASNYGDNFSTIMLTIGSPTLAIFSLMITVLNSRWIKRRFARISYPNSEQAVIILNNLQQSLLRVEKSTLDCRPPLLASRIVLAKNDQWWQRGAAALTFTHTWSMANIASVGWAVIAYVFTIASMDPTSMKIIGPAVACAWLWLLPLVVGWLQTSPNCDEVKIRTKLASLNQMVYIPGRGNDPAEPPVLAREITDQCAIEVWPPHRHGASPEDSDTYDEGRSPPFFNYARVFPWARSVEQIARGFEAASLRASERLTVNGSPWTTSERAGLIHISNRIGSAQAVANYIELEGKSQATCWAPEVWRRVIYASIVACTVQWLSTGPAIMAAWMTPTVGLGCHSASFLLHGVVATASFAIILLGVVVEQFYHSTNPHSYSLSASSHARYLTLSGLCRRIGKILAWSNGGLFIALDLLRFANIFDNCFCGSAVFGLGVNHGYNTVLYDHSMHFVNWWIASIVFATTAAFLFWISIFVLRA</sequence>
<reference evidence="2" key="1">
    <citation type="submission" date="2023-03" db="EMBL/GenBank/DDBJ databases">
        <title>Massive genome expansion in bonnet fungi (Mycena s.s.) driven by repeated elements and novel gene families across ecological guilds.</title>
        <authorList>
            <consortium name="Lawrence Berkeley National Laboratory"/>
            <person name="Harder C.B."/>
            <person name="Miyauchi S."/>
            <person name="Viragh M."/>
            <person name="Kuo A."/>
            <person name="Thoen E."/>
            <person name="Andreopoulos B."/>
            <person name="Lu D."/>
            <person name="Skrede I."/>
            <person name="Drula E."/>
            <person name="Henrissat B."/>
            <person name="Morin E."/>
            <person name="Kohler A."/>
            <person name="Barry K."/>
            <person name="LaButti K."/>
            <person name="Morin E."/>
            <person name="Salamov A."/>
            <person name="Lipzen A."/>
            <person name="Mereny Z."/>
            <person name="Hegedus B."/>
            <person name="Baldrian P."/>
            <person name="Stursova M."/>
            <person name="Weitz H."/>
            <person name="Taylor A."/>
            <person name="Grigoriev I.V."/>
            <person name="Nagy L.G."/>
            <person name="Martin F."/>
            <person name="Kauserud H."/>
        </authorList>
    </citation>
    <scope>NUCLEOTIDE SEQUENCE</scope>
    <source>
        <strain evidence="2">CBHHK002</strain>
    </source>
</reference>
<evidence type="ECO:0000313" key="2">
    <source>
        <dbReference type="EMBL" id="KAJ7358275.1"/>
    </source>
</evidence>
<evidence type="ECO:0000256" key="1">
    <source>
        <dbReference type="SAM" id="Phobius"/>
    </source>
</evidence>
<keyword evidence="3" id="KW-1185">Reference proteome</keyword>
<keyword evidence="1" id="KW-1133">Transmembrane helix</keyword>
<keyword evidence="1" id="KW-0472">Membrane</keyword>
<gene>
    <name evidence="2" type="ORF">DFH08DRAFT_734997</name>
</gene>
<dbReference type="EMBL" id="JARIHO010000007">
    <property type="protein sequence ID" value="KAJ7358275.1"/>
    <property type="molecule type" value="Genomic_DNA"/>
</dbReference>
<feature type="transmembrane region" description="Helical" evidence="1">
    <location>
        <begin position="66"/>
        <end position="82"/>
    </location>
</feature>
<accession>A0AAD7AGR3</accession>
<feature type="transmembrane region" description="Helical" evidence="1">
    <location>
        <begin position="426"/>
        <end position="446"/>
    </location>
</feature>
<comment type="caution">
    <text evidence="2">The sequence shown here is derived from an EMBL/GenBank/DDBJ whole genome shotgun (WGS) entry which is preliminary data.</text>
</comment>
<feature type="transmembrane region" description="Helical" evidence="1">
    <location>
        <begin position="176"/>
        <end position="202"/>
    </location>
</feature>
<keyword evidence="1" id="KW-0812">Transmembrane</keyword>
<feature type="transmembrane region" description="Helical" evidence="1">
    <location>
        <begin position="501"/>
        <end position="520"/>
    </location>
</feature>
<dbReference type="AlphaFoldDB" id="A0AAD7AGR3"/>
<organism evidence="2 3">
    <name type="scientific">Mycena albidolilacea</name>
    <dbReference type="NCBI Taxonomy" id="1033008"/>
    <lineage>
        <taxon>Eukaryota</taxon>
        <taxon>Fungi</taxon>
        <taxon>Dikarya</taxon>
        <taxon>Basidiomycota</taxon>
        <taxon>Agaricomycotina</taxon>
        <taxon>Agaricomycetes</taxon>
        <taxon>Agaricomycetidae</taxon>
        <taxon>Agaricales</taxon>
        <taxon>Marasmiineae</taxon>
        <taxon>Mycenaceae</taxon>
        <taxon>Mycena</taxon>
    </lineage>
</organism>
<feature type="transmembrane region" description="Helical" evidence="1">
    <location>
        <begin position="532"/>
        <end position="556"/>
    </location>
</feature>
<feature type="transmembrane region" description="Helical" evidence="1">
    <location>
        <begin position="214"/>
        <end position="234"/>
    </location>
</feature>
<name>A0AAD7AGR3_9AGAR</name>